<dbReference type="Gene3D" id="1.25.40.10">
    <property type="entry name" value="Tetratricopeptide repeat domain"/>
    <property type="match status" value="1"/>
</dbReference>
<keyword evidence="3 6" id="KW-0418">Kinase</keyword>
<dbReference type="PRINTS" id="PR00109">
    <property type="entry name" value="TYRKINASE"/>
</dbReference>
<dbReference type="SUPFAM" id="SSF81901">
    <property type="entry name" value="HCP-like"/>
    <property type="match status" value="1"/>
</dbReference>
<feature type="domain" description="Protein kinase" evidence="5">
    <location>
        <begin position="695"/>
        <end position="964"/>
    </location>
</feature>
<dbReference type="PANTHER" id="PTHR44329">
    <property type="entry name" value="SERINE/THREONINE-PROTEIN KINASE TNNI3K-RELATED"/>
    <property type="match status" value="1"/>
</dbReference>
<dbReference type="InterPro" id="IPR011990">
    <property type="entry name" value="TPR-like_helical_dom_sf"/>
</dbReference>
<evidence type="ECO:0000259" key="5">
    <source>
        <dbReference type="PROSITE" id="PS50011"/>
    </source>
</evidence>
<dbReference type="AlphaFoldDB" id="A0A8H4AMJ8"/>
<name>A0A8H4AMJ8_GIGMA</name>
<keyword evidence="4" id="KW-0067">ATP-binding</keyword>
<dbReference type="OrthoDB" id="2373391at2759"/>
<protein>
    <submittedName>
        <fullName evidence="6">Kinase-like protein</fullName>
    </submittedName>
</protein>
<dbReference type="Proteomes" id="UP000439903">
    <property type="component" value="Unassembled WGS sequence"/>
</dbReference>
<dbReference type="Gene3D" id="1.10.510.10">
    <property type="entry name" value="Transferase(Phosphotransferase) domain 1"/>
    <property type="match status" value="2"/>
</dbReference>
<dbReference type="InterPro" id="IPR000719">
    <property type="entry name" value="Prot_kinase_dom"/>
</dbReference>
<comment type="caution">
    <text evidence="6">The sequence shown here is derived from an EMBL/GenBank/DDBJ whole genome shotgun (WGS) entry which is preliminary data.</text>
</comment>
<keyword evidence="1" id="KW-0808">Transferase</keyword>
<dbReference type="SUPFAM" id="SSF56112">
    <property type="entry name" value="Protein kinase-like (PK-like)"/>
    <property type="match status" value="2"/>
</dbReference>
<dbReference type="InterPro" id="IPR011009">
    <property type="entry name" value="Kinase-like_dom_sf"/>
</dbReference>
<dbReference type="Pfam" id="PF08238">
    <property type="entry name" value="Sel1"/>
    <property type="match status" value="3"/>
</dbReference>
<dbReference type="SMART" id="SM00671">
    <property type="entry name" value="SEL1"/>
    <property type="match status" value="4"/>
</dbReference>
<evidence type="ECO:0000256" key="3">
    <source>
        <dbReference type="ARBA" id="ARBA00022777"/>
    </source>
</evidence>
<dbReference type="PROSITE" id="PS50011">
    <property type="entry name" value="PROTEIN_KINASE_DOM"/>
    <property type="match status" value="2"/>
</dbReference>
<dbReference type="Pfam" id="PF07714">
    <property type="entry name" value="PK_Tyr_Ser-Thr"/>
    <property type="match status" value="3"/>
</dbReference>
<organism evidence="6 7">
    <name type="scientific">Gigaspora margarita</name>
    <dbReference type="NCBI Taxonomy" id="4874"/>
    <lineage>
        <taxon>Eukaryota</taxon>
        <taxon>Fungi</taxon>
        <taxon>Fungi incertae sedis</taxon>
        <taxon>Mucoromycota</taxon>
        <taxon>Glomeromycotina</taxon>
        <taxon>Glomeromycetes</taxon>
        <taxon>Diversisporales</taxon>
        <taxon>Gigasporaceae</taxon>
        <taxon>Gigaspora</taxon>
    </lineage>
</organism>
<sequence length="1230" mass="143010">MMMYIDKNDDFLTPKGKIIKRDKFNSWVESCYKTYANLQVVSYGDLVEIYEIFEEPTRGRIKSILKAHEHDYSLLKTLGSIEEVDMFKTYHPLSKSIYQEYLKLSDIKQEILMTDSVQVDSSIIYYRVRFKNKLKSNDYQLYGSTSIFGEQINGKIIKFKATNVFGFTVIIKNISKITNDSRKMIINWMLVGNPEIINIVEPENIENLYKFSHKNSRFQNFIILKVDSQEISLNQENNWVISLPILPNLPINSVFAYSFKYPSNSDSLFLTCVKFDGSNNIRINITNYTDYDDELKDNFKYQIHWCIYITSIQKVTIGHFIFEEDLTKTIKLIKPSSKACVSEKEKDNYEAILTKKHEGELLDIEQIMADTSNELNELISNIIKGVIKNINNEGNEVIKKCEYNLFSNLIEISSGPFGNICKATWEKSTIVLKCITIDTSQIDSEITSESKNANKNISFDDAIVNNKVIFRHEINLFINELMILASAQKHKHPNIIQFYGITNDPLKNQYNLILQYATSGNLREYLKSNFSKLKWPDKLRHAHEIAKGLSFLHDKKVFHGDLHSKNILVHNQRMLIAGFGLSKHMNEVNCLGVTFWEISSGRPPYDYFETRYAILFHVYKGNRETPVENTPSNFVNLYQRCWDQEPEKRPEIKIVLEELKNMRLSLIDDQKAFHEKWIESKIIEGKINEHNIDEFEDYKLIDSGASSTVYRARYKSTKNICTLKVIEKNNHTTKELVKELDHMLSIESHENIIKFHGITYKINTWDPNVVEYVLILEYADNGTLRDYLHQNSTKIEWKLKVQFAIQLVEAVKWLHAHNIVHGDLHPNNILLHQKTLKLADFGLSRRVIEASMYRVELFGVIPYIDPQCFITEQSKNGNLLRYRKNKKSDIYSIGVILWEISSERQPFKNENPASLPGRIMDGLREKPIADTPHEYVAIYSKCWHSLQDDRPSIEEVAMAFEDFIVQYITENDNCDIFDKLGFEEFITNTLGNVNFNIKLDGTAFGQDEMTRFVYNLYSCFSKLFNEGKSVRDIIINYISQNNKTNEEVFQWLLANNTHSRNICLLGLFYRLYIGTDKNNPATFNLFVNAADKGDVNAQYFVGRCYAEGWCTEKNKERQLNAFYFLKRATGNGNYKALNYLGLCYQRGQGTDINAVEGLRSFKRAALRGLPTSQYELGNCYEYGIGTEINLYKALIWYRKATDANPNYRIHQKRAENKFLSKFIQLQSNPD</sequence>
<evidence type="ECO:0000256" key="4">
    <source>
        <dbReference type="ARBA" id="ARBA00022840"/>
    </source>
</evidence>
<dbReference type="PANTHER" id="PTHR44329:SF288">
    <property type="entry name" value="MITOGEN-ACTIVATED PROTEIN KINASE KINASE KINASE 20"/>
    <property type="match status" value="1"/>
</dbReference>
<evidence type="ECO:0000313" key="7">
    <source>
        <dbReference type="Proteomes" id="UP000439903"/>
    </source>
</evidence>
<gene>
    <name evidence="6" type="ORF">F8M41_017876</name>
</gene>
<dbReference type="InterPro" id="IPR006597">
    <property type="entry name" value="Sel1-like"/>
</dbReference>
<evidence type="ECO:0000313" key="6">
    <source>
        <dbReference type="EMBL" id="KAF0512887.1"/>
    </source>
</evidence>
<accession>A0A8H4AMJ8</accession>
<dbReference type="GO" id="GO:0004674">
    <property type="term" value="F:protein serine/threonine kinase activity"/>
    <property type="evidence" value="ECO:0007669"/>
    <property type="project" value="TreeGrafter"/>
</dbReference>
<dbReference type="GO" id="GO:0005524">
    <property type="term" value="F:ATP binding"/>
    <property type="evidence" value="ECO:0007669"/>
    <property type="project" value="UniProtKB-KW"/>
</dbReference>
<reference evidence="6 7" key="1">
    <citation type="journal article" date="2019" name="Environ. Microbiol.">
        <title>At the nexus of three kingdoms: the genome of the mycorrhizal fungus Gigaspora margarita provides insights into plant, endobacterial and fungal interactions.</title>
        <authorList>
            <person name="Venice F."/>
            <person name="Ghignone S."/>
            <person name="Salvioli di Fossalunga A."/>
            <person name="Amselem J."/>
            <person name="Novero M."/>
            <person name="Xianan X."/>
            <person name="Sedzielewska Toro K."/>
            <person name="Morin E."/>
            <person name="Lipzen A."/>
            <person name="Grigoriev I.V."/>
            <person name="Henrissat B."/>
            <person name="Martin F.M."/>
            <person name="Bonfante P."/>
        </authorList>
    </citation>
    <scope>NUCLEOTIDE SEQUENCE [LARGE SCALE GENOMIC DNA]</scope>
    <source>
        <strain evidence="6 7">BEG34</strain>
    </source>
</reference>
<dbReference type="EMBL" id="WTPW01000419">
    <property type="protein sequence ID" value="KAF0512887.1"/>
    <property type="molecule type" value="Genomic_DNA"/>
</dbReference>
<proteinExistence type="predicted"/>
<dbReference type="InterPro" id="IPR001245">
    <property type="entry name" value="Ser-Thr/Tyr_kinase_cat_dom"/>
</dbReference>
<feature type="domain" description="Protein kinase" evidence="5">
    <location>
        <begin position="406"/>
        <end position="664"/>
    </location>
</feature>
<keyword evidence="2" id="KW-0547">Nucleotide-binding</keyword>
<evidence type="ECO:0000256" key="2">
    <source>
        <dbReference type="ARBA" id="ARBA00022741"/>
    </source>
</evidence>
<keyword evidence="7" id="KW-1185">Reference proteome</keyword>
<evidence type="ECO:0000256" key="1">
    <source>
        <dbReference type="ARBA" id="ARBA00022679"/>
    </source>
</evidence>
<dbReference type="InterPro" id="IPR051681">
    <property type="entry name" value="Ser/Thr_Kinases-Pseudokinases"/>
</dbReference>